<organism evidence="5 6">
    <name type="scientific">Ziziphus jujuba var. spinosa</name>
    <dbReference type="NCBI Taxonomy" id="714518"/>
    <lineage>
        <taxon>Eukaryota</taxon>
        <taxon>Viridiplantae</taxon>
        <taxon>Streptophyta</taxon>
        <taxon>Embryophyta</taxon>
        <taxon>Tracheophyta</taxon>
        <taxon>Spermatophyta</taxon>
        <taxon>Magnoliopsida</taxon>
        <taxon>eudicotyledons</taxon>
        <taxon>Gunneridae</taxon>
        <taxon>Pentapetalae</taxon>
        <taxon>rosids</taxon>
        <taxon>fabids</taxon>
        <taxon>Rosales</taxon>
        <taxon>Rhamnaceae</taxon>
        <taxon>Paliureae</taxon>
        <taxon>Ziziphus</taxon>
    </lineage>
</organism>
<dbReference type="PROSITE" id="PS00107">
    <property type="entry name" value="PROTEIN_KINASE_ATP"/>
    <property type="match status" value="1"/>
</dbReference>
<name>A0A978UZI1_ZIZJJ</name>
<gene>
    <name evidence="5" type="ORF">FEM48_Zijuj08G0139600</name>
</gene>
<sequence>MAFIEGSIQFQISRFDSNQENILYQGDAAPSVGAVELNNKKLGEGGFGAVYKGYLIDLDITVAVKKISRGSKQGRKEYITEVKVISSLRHRNLVQLIGWCHDKGEFLLVYEFMPNGSLDAHLFGKRKPLTWAVRIQSDLDKKQVECLMIVGLWCAHPDRSLRPSIRQAIHVLNFEATYPNLPSKMPVPLFHVPSPSVSSGEPSITTSIAVGR</sequence>
<protein>
    <recommendedName>
        <fullName evidence="4">Protein kinase domain-containing protein</fullName>
    </recommendedName>
</protein>
<dbReference type="GO" id="GO:0051707">
    <property type="term" value="P:response to other organism"/>
    <property type="evidence" value="ECO:0007669"/>
    <property type="project" value="UniProtKB-ARBA"/>
</dbReference>
<dbReference type="Gene3D" id="1.10.510.10">
    <property type="entry name" value="Transferase(Phosphotransferase) domain 1"/>
    <property type="match status" value="1"/>
</dbReference>
<evidence type="ECO:0000313" key="6">
    <source>
        <dbReference type="Proteomes" id="UP000813462"/>
    </source>
</evidence>
<evidence type="ECO:0000256" key="1">
    <source>
        <dbReference type="ARBA" id="ARBA00022741"/>
    </source>
</evidence>
<dbReference type="Pfam" id="PF07714">
    <property type="entry name" value="PK_Tyr_Ser-Thr"/>
    <property type="match status" value="1"/>
</dbReference>
<dbReference type="InterPro" id="IPR011009">
    <property type="entry name" value="Kinase-like_dom_sf"/>
</dbReference>
<dbReference type="EMBL" id="JAEACU010000008">
    <property type="protein sequence ID" value="KAH7520397.1"/>
    <property type="molecule type" value="Genomic_DNA"/>
</dbReference>
<dbReference type="FunFam" id="3.30.200.20:FF:001220">
    <property type="entry name" value="ABL protein"/>
    <property type="match status" value="1"/>
</dbReference>
<dbReference type="Proteomes" id="UP000813462">
    <property type="component" value="Unassembled WGS sequence"/>
</dbReference>
<dbReference type="GO" id="GO:0005524">
    <property type="term" value="F:ATP binding"/>
    <property type="evidence" value="ECO:0007669"/>
    <property type="project" value="UniProtKB-UniRule"/>
</dbReference>
<reference evidence="5" key="1">
    <citation type="journal article" date="2021" name="Front. Plant Sci.">
        <title>Chromosome-Scale Genome Assembly for Chinese Sour Jujube and Insights Into Its Genome Evolution and Domestication Signature.</title>
        <authorList>
            <person name="Shen L.-Y."/>
            <person name="Luo H."/>
            <person name="Wang X.-L."/>
            <person name="Wang X.-M."/>
            <person name="Qiu X.-J."/>
            <person name="Liu H."/>
            <person name="Zhou S.-S."/>
            <person name="Jia K.-H."/>
            <person name="Nie S."/>
            <person name="Bao Y.-T."/>
            <person name="Zhang R.-G."/>
            <person name="Yun Q.-Z."/>
            <person name="Chai Y.-H."/>
            <person name="Lu J.-Y."/>
            <person name="Li Y."/>
            <person name="Zhao S.-W."/>
            <person name="Mao J.-F."/>
            <person name="Jia S.-G."/>
            <person name="Mao Y.-M."/>
        </authorList>
    </citation>
    <scope>NUCLEOTIDE SEQUENCE</scope>
    <source>
        <strain evidence="5">AT0</strain>
        <tissue evidence="5">Leaf</tissue>
    </source>
</reference>
<dbReference type="AlphaFoldDB" id="A0A978UZI1"/>
<dbReference type="InterPro" id="IPR001245">
    <property type="entry name" value="Ser-Thr/Tyr_kinase_cat_dom"/>
</dbReference>
<dbReference type="PROSITE" id="PS50011">
    <property type="entry name" value="PROTEIN_KINASE_DOM"/>
    <property type="match status" value="1"/>
</dbReference>
<dbReference type="PANTHER" id="PTHR27007">
    <property type="match status" value="1"/>
</dbReference>
<dbReference type="InterPro" id="IPR017441">
    <property type="entry name" value="Protein_kinase_ATP_BS"/>
</dbReference>
<keyword evidence="2 3" id="KW-0067">ATP-binding</keyword>
<feature type="domain" description="Protein kinase" evidence="4">
    <location>
        <begin position="36"/>
        <end position="212"/>
    </location>
</feature>
<comment type="caution">
    <text evidence="5">The sequence shown here is derived from an EMBL/GenBank/DDBJ whole genome shotgun (WGS) entry which is preliminary data.</text>
</comment>
<keyword evidence="1 3" id="KW-0547">Nucleotide-binding</keyword>
<accession>A0A978UZI1</accession>
<evidence type="ECO:0000259" key="4">
    <source>
        <dbReference type="PROSITE" id="PS50011"/>
    </source>
</evidence>
<dbReference type="InterPro" id="IPR050528">
    <property type="entry name" value="L-type_Lectin-RKs"/>
</dbReference>
<proteinExistence type="predicted"/>
<dbReference type="InterPro" id="IPR000719">
    <property type="entry name" value="Prot_kinase_dom"/>
</dbReference>
<dbReference type="SUPFAM" id="SSF56112">
    <property type="entry name" value="Protein kinase-like (PK-like)"/>
    <property type="match status" value="1"/>
</dbReference>
<evidence type="ECO:0000313" key="5">
    <source>
        <dbReference type="EMBL" id="KAH7520397.1"/>
    </source>
</evidence>
<evidence type="ECO:0000256" key="3">
    <source>
        <dbReference type="PROSITE-ProRule" id="PRU10141"/>
    </source>
</evidence>
<feature type="binding site" evidence="3">
    <location>
        <position position="66"/>
    </location>
    <ligand>
        <name>ATP</name>
        <dbReference type="ChEBI" id="CHEBI:30616"/>
    </ligand>
</feature>
<dbReference type="GO" id="GO:0004672">
    <property type="term" value="F:protein kinase activity"/>
    <property type="evidence" value="ECO:0007669"/>
    <property type="project" value="InterPro"/>
</dbReference>
<evidence type="ECO:0000256" key="2">
    <source>
        <dbReference type="ARBA" id="ARBA00022840"/>
    </source>
</evidence>